<evidence type="ECO:0000256" key="1">
    <source>
        <dbReference type="SAM" id="MobiDB-lite"/>
    </source>
</evidence>
<sequence length="89" mass="9008">MLTALPATGAAGAVTEGVLPAGMFGMFGMALMPGIPGVVAPDPKVTDGDGADGGDEHPATISARTTARAPRNNPGIVRHLHLRRKVRVA</sequence>
<dbReference type="Proteomes" id="UP000465866">
    <property type="component" value="Chromosome"/>
</dbReference>
<gene>
    <name evidence="2" type="ORF">MCOO_42550</name>
</gene>
<evidence type="ECO:0000313" key="3">
    <source>
        <dbReference type="Proteomes" id="UP000465866"/>
    </source>
</evidence>
<feature type="region of interest" description="Disordered" evidence="1">
    <location>
        <begin position="41"/>
        <end position="73"/>
    </location>
</feature>
<organism evidence="2 3">
    <name type="scientific">Mycobacterium cookii</name>
    <dbReference type="NCBI Taxonomy" id="1775"/>
    <lineage>
        <taxon>Bacteria</taxon>
        <taxon>Bacillati</taxon>
        <taxon>Actinomycetota</taxon>
        <taxon>Actinomycetes</taxon>
        <taxon>Mycobacteriales</taxon>
        <taxon>Mycobacteriaceae</taxon>
        <taxon>Mycobacterium</taxon>
    </lineage>
</organism>
<dbReference type="EMBL" id="AP022569">
    <property type="protein sequence ID" value="BBX48240.1"/>
    <property type="molecule type" value="Genomic_DNA"/>
</dbReference>
<keyword evidence="3" id="KW-1185">Reference proteome</keyword>
<reference evidence="2 3" key="1">
    <citation type="journal article" date="2019" name="Emerg. Microbes Infect.">
        <title>Comprehensive subspecies identification of 175 nontuberculous mycobacteria species based on 7547 genomic profiles.</title>
        <authorList>
            <person name="Matsumoto Y."/>
            <person name="Kinjo T."/>
            <person name="Motooka D."/>
            <person name="Nabeya D."/>
            <person name="Jung N."/>
            <person name="Uechi K."/>
            <person name="Horii T."/>
            <person name="Iida T."/>
            <person name="Fujita J."/>
            <person name="Nakamura S."/>
        </authorList>
    </citation>
    <scope>NUCLEOTIDE SEQUENCE [LARGE SCALE GENOMIC DNA]</scope>
    <source>
        <strain evidence="2 3">JCM 12404</strain>
    </source>
</reference>
<accession>A0A7I7L1K3</accession>
<proteinExistence type="predicted"/>
<evidence type="ECO:0000313" key="2">
    <source>
        <dbReference type="EMBL" id="BBX48240.1"/>
    </source>
</evidence>
<name>A0A7I7L1K3_9MYCO</name>
<dbReference type="KEGG" id="mcoo:MCOO_42550"/>
<dbReference type="AlphaFoldDB" id="A0A7I7L1K3"/>
<protein>
    <submittedName>
        <fullName evidence="2">Uncharacterized protein</fullName>
    </submittedName>
</protein>